<gene>
    <name evidence="2" type="ORF">DPX16_0239</name>
</gene>
<organism evidence="2 3">
    <name type="scientific">Anabarilius grahami</name>
    <name type="common">Kanglang fish</name>
    <name type="synonym">Barilius grahami</name>
    <dbReference type="NCBI Taxonomy" id="495550"/>
    <lineage>
        <taxon>Eukaryota</taxon>
        <taxon>Metazoa</taxon>
        <taxon>Chordata</taxon>
        <taxon>Craniata</taxon>
        <taxon>Vertebrata</taxon>
        <taxon>Euteleostomi</taxon>
        <taxon>Actinopterygii</taxon>
        <taxon>Neopterygii</taxon>
        <taxon>Teleostei</taxon>
        <taxon>Ostariophysi</taxon>
        <taxon>Cypriniformes</taxon>
        <taxon>Xenocyprididae</taxon>
        <taxon>Xenocypridinae</taxon>
        <taxon>Xenocypridinae incertae sedis</taxon>
        <taxon>Anabarilius</taxon>
    </lineage>
</organism>
<feature type="region of interest" description="Disordered" evidence="1">
    <location>
        <begin position="35"/>
        <end position="60"/>
    </location>
</feature>
<dbReference type="Proteomes" id="UP000281406">
    <property type="component" value="Unassembled WGS sequence"/>
</dbReference>
<name>A0A3N0Z6S4_ANAGA</name>
<evidence type="ECO:0000313" key="3">
    <source>
        <dbReference type="Proteomes" id="UP000281406"/>
    </source>
</evidence>
<evidence type="ECO:0000256" key="1">
    <source>
        <dbReference type="SAM" id="MobiDB-lite"/>
    </source>
</evidence>
<comment type="caution">
    <text evidence="2">The sequence shown here is derived from an EMBL/GenBank/DDBJ whole genome shotgun (WGS) entry which is preliminary data.</text>
</comment>
<feature type="compositionally biased region" description="Basic and acidic residues" evidence="1">
    <location>
        <begin position="47"/>
        <end position="57"/>
    </location>
</feature>
<reference evidence="2 3" key="1">
    <citation type="submission" date="2018-10" db="EMBL/GenBank/DDBJ databases">
        <title>Genome assembly for a Yunnan-Guizhou Plateau 3E fish, Anabarilius grahami (Regan), and its evolutionary and genetic applications.</title>
        <authorList>
            <person name="Jiang W."/>
        </authorList>
    </citation>
    <scope>NUCLEOTIDE SEQUENCE [LARGE SCALE GENOMIC DNA]</scope>
    <source>
        <strain evidence="2">AG-KIZ</strain>
        <tissue evidence="2">Muscle</tissue>
    </source>
</reference>
<evidence type="ECO:0000313" key="2">
    <source>
        <dbReference type="EMBL" id="ROL53668.1"/>
    </source>
</evidence>
<proteinExistence type="predicted"/>
<sequence>MSWPHDVKSLPRDHMIWISVNTLELGDRWRWVEHSHTGDKAHRGKETRHTEERRHAGDSAVDECNDEVQVAVISTLGMECAMIGGCWNLTCL</sequence>
<protein>
    <submittedName>
        <fullName evidence="2">Uncharacterized protein</fullName>
    </submittedName>
</protein>
<dbReference type="AlphaFoldDB" id="A0A3N0Z6S4"/>
<accession>A0A3N0Z6S4</accession>
<keyword evidence="3" id="KW-1185">Reference proteome</keyword>
<dbReference type="EMBL" id="RJVU01007950">
    <property type="protein sequence ID" value="ROL53668.1"/>
    <property type="molecule type" value="Genomic_DNA"/>
</dbReference>